<gene>
    <name evidence="2" type="ORF">Leucomu_13055</name>
</gene>
<proteinExistence type="predicted"/>
<dbReference type="EMBL" id="CP035037">
    <property type="protein sequence ID" value="QAB18714.1"/>
    <property type="molecule type" value="Genomic_DNA"/>
</dbReference>
<evidence type="ECO:0000256" key="1">
    <source>
        <dbReference type="SAM" id="MobiDB-lite"/>
    </source>
</evidence>
<dbReference type="Proteomes" id="UP000285768">
    <property type="component" value="Chromosome"/>
</dbReference>
<name>A0ABX5QIF3_9MICO</name>
<organism evidence="2 3">
    <name type="scientific">Leucobacter muris</name>
    <dbReference type="NCBI Taxonomy" id="1935379"/>
    <lineage>
        <taxon>Bacteria</taxon>
        <taxon>Bacillati</taxon>
        <taxon>Actinomycetota</taxon>
        <taxon>Actinomycetes</taxon>
        <taxon>Micrococcales</taxon>
        <taxon>Microbacteriaceae</taxon>
        <taxon>Leucobacter</taxon>
    </lineage>
</organism>
<feature type="region of interest" description="Disordered" evidence="1">
    <location>
        <begin position="85"/>
        <end position="146"/>
    </location>
</feature>
<evidence type="ECO:0000313" key="2">
    <source>
        <dbReference type="EMBL" id="QAB18714.1"/>
    </source>
</evidence>
<feature type="compositionally biased region" description="Basic and acidic residues" evidence="1">
    <location>
        <begin position="103"/>
        <end position="125"/>
    </location>
</feature>
<evidence type="ECO:0000313" key="3">
    <source>
        <dbReference type="Proteomes" id="UP000285768"/>
    </source>
</evidence>
<evidence type="ECO:0008006" key="4">
    <source>
        <dbReference type="Google" id="ProtNLM"/>
    </source>
</evidence>
<feature type="compositionally biased region" description="Polar residues" evidence="1">
    <location>
        <begin position="126"/>
        <end position="136"/>
    </location>
</feature>
<protein>
    <recommendedName>
        <fullName evidence="4">Cytochrome c domain-containing protein</fullName>
    </recommendedName>
</protein>
<dbReference type="RefSeq" id="WP_128387488.1">
    <property type="nucleotide sequence ID" value="NZ_CP035037.1"/>
</dbReference>
<keyword evidence="3" id="KW-1185">Reference proteome</keyword>
<accession>A0ABX5QIF3</accession>
<reference evidence="2 3" key="1">
    <citation type="submission" date="2019-01" db="EMBL/GenBank/DDBJ databases">
        <title>Leucobacter muris sp. nov. isolated from the nose of a laboratory mouse.</title>
        <authorList>
            <person name="Benga L."/>
            <person name="Sproeer C."/>
            <person name="Schumann P."/>
            <person name="Verbarg S."/>
            <person name="Bunk B."/>
            <person name="Engelhardt E."/>
            <person name="Benten P.M."/>
            <person name="Sager M."/>
        </authorList>
    </citation>
    <scope>NUCLEOTIDE SEQUENCE [LARGE SCALE GENOMIC DNA]</scope>
    <source>
        <strain evidence="2 3">DSM 101948</strain>
    </source>
</reference>
<sequence>MSKMTAERIIEEVLHPFPERVWLSHRIVARLRAAGLLVGDPTEEQIERASIAFSCETVEEWRDLGEEVRRMIRGDMRDALTAAVGVAPQEPSPVASTPTVSDDSGHGGDDDRGGREDGPEDEGRSHQATVAGTPQRPSGCAECHRSEGHKMDCSHRFAAQPVLDPEKVADVLRREDWTDELWDGLPQSDRDRTWALLLEAATRISSAAKRGELT</sequence>